<evidence type="ECO:0000313" key="2">
    <source>
        <dbReference type="Proteomes" id="UP001201273"/>
    </source>
</evidence>
<dbReference type="Proteomes" id="UP001201273">
    <property type="component" value="Unassembled WGS sequence"/>
</dbReference>
<gene>
    <name evidence="1" type="ORF">K6Y31_15225</name>
</gene>
<protein>
    <submittedName>
        <fullName evidence="1">Uncharacterized protein</fullName>
    </submittedName>
</protein>
<dbReference type="EMBL" id="JAIMJA010000016">
    <property type="protein sequence ID" value="MCE2596164.1"/>
    <property type="molecule type" value="Genomic_DNA"/>
</dbReference>
<evidence type="ECO:0000313" key="1">
    <source>
        <dbReference type="EMBL" id="MCE2596164.1"/>
    </source>
</evidence>
<keyword evidence="2" id="KW-1185">Reference proteome</keyword>
<comment type="caution">
    <text evidence="1">The sequence shown here is derived from an EMBL/GenBank/DDBJ whole genome shotgun (WGS) entry which is preliminary data.</text>
</comment>
<proteinExistence type="predicted"/>
<organism evidence="1 2">
    <name type="scientific">Motilimonas cestriensis</name>
    <dbReference type="NCBI Taxonomy" id="2742685"/>
    <lineage>
        <taxon>Bacteria</taxon>
        <taxon>Pseudomonadati</taxon>
        <taxon>Pseudomonadota</taxon>
        <taxon>Gammaproteobacteria</taxon>
        <taxon>Alteromonadales</taxon>
        <taxon>Alteromonadales genera incertae sedis</taxon>
        <taxon>Motilimonas</taxon>
    </lineage>
</organism>
<reference evidence="1 2" key="1">
    <citation type="journal article" date="2022" name="Environ. Microbiol. Rep.">
        <title>Eco-phylogenetic analyses reveal divergent evolution of vitamin B12 metabolism in the marine bacterial family 'Psychromonadaceae'.</title>
        <authorList>
            <person name="Jin X."/>
            <person name="Yang Y."/>
            <person name="Cao H."/>
            <person name="Gao B."/>
            <person name="Zhao Z."/>
        </authorList>
    </citation>
    <scope>NUCLEOTIDE SEQUENCE [LARGE SCALE GENOMIC DNA]</scope>
    <source>
        <strain evidence="1 2">MKS20</strain>
    </source>
</reference>
<dbReference type="RefSeq" id="WP_233053816.1">
    <property type="nucleotide sequence ID" value="NZ_JAIMJA010000016.1"/>
</dbReference>
<name>A0ABS8WF33_9GAMM</name>
<sequence length="97" mass="11170">MNEIQGYKQVLLYHHHQVRSFSIKDEVSLSALKQELQTLRAFELFISHREGDEIIVSGVKFAQNQFADVAPVELANKLNHAGLFTKDMSYRRLVTSH</sequence>
<accession>A0ABS8WF33</accession>